<keyword evidence="1" id="KW-0812">Transmembrane</keyword>
<feature type="transmembrane region" description="Helical" evidence="1">
    <location>
        <begin position="154"/>
        <end position="174"/>
    </location>
</feature>
<evidence type="ECO:0008006" key="4">
    <source>
        <dbReference type="Google" id="ProtNLM"/>
    </source>
</evidence>
<evidence type="ECO:0000313" key="2">
    <source>
        <dbReference type="EMBL" id="MBK0392820.1"/>
    </source>
</evidence>
<feature type="transmembrane region" description="Helical" evidence="1">
    <location>
        <begin position="30"/>
        <end position="47"/>
    </location>
</feature>
<keyword evidence="1" id="KW-0472">Membrane</keyword>
<organism evidence="2 3">
    <name type="scientific">Ramlibacter algicola</name>
    <dbReference type="NCBI Taxonomy" id="2795217"/>
    <lineage>
        <taxon>Bacteria</taxon>
        <taxon>Pseudomonadati</taxon>
        <taxon>Pseudomonadota</taxon>
        <taxon>Betaproteobacteria</taxon>
        <taxon>Burkholderiales</taxon>
        <taxon>Comamonadaceae</taxon>
        <taxon>Ramlibacter</taxon>
    </lineage>
</organism>
<feature type="transmembrane region" description="Helical" evidence="1">
    <location>
        <begin position="116"/>
        <end position="134"/>
    </location>
</feature>
<evidence type="ECO:0000313" key="3">
    <source>
        <dbReference type="Proteomes" id="UP000617041"/>
    </source>
</evidence>
<comment type="caution">
    <text evidence="2">The sequence shown here is derived from an EMBL/GenBank/DDBJ whole genome shotgun (WGS) entry which is preliminary data.</text>
</comment>
<sequence>MPDLLASSALVQLLSKHPQAFGQILRGTPTWVGGLLAGLVVLGATQLRARNVGALRTALVPVGMLAFSASGMVGAFASSHLFTEVLSAWIGVAGLVALAFLPGMPNASYDAARRQFHVPGSVLPLLMIVGIFLVKWAVGVELALAPQRVQDGSFVLAIACTYGVFNGLFAGRALRLAKLVRTPAAPVAAAA</sequence>
<dbReference type="Proteomes" id="UP000617041">
    <property type="component" value="Unassembled WGS sequence"/>
</dbReference>
<dbReference type="RefSeq" id="WP_200790354.1">
    <property type="nucleotide sequence ID" value="NZ_JAEDAO010000001.1"/>
</dbReference>
<keyword evidence="3" id="KW-1185">Reference proteome</keyword>
<feature type="transmembrane region" description="Helical" evidence="1">
    <location>
        <begin position="59"/>
        <end position="79"/>
    </location>
</feature>
<proteinExistence type="predicted"/>
<dbReference type="EMBL" id="JAEDAO010000001">
    <property type="protein sequence ID" value="MBK0392820.1"/>
    <property type="molecule type" value="Genomic_DNA"/>
</dbReference>
<reference evidence="2" key="1">
    <citation type="submission" date="2020-12" db="EMBL/GenBank/DDBJ databases">
        <title>Ramlibacter sp. nov., isolated from a freshwater alga, Cryptomonas.</title>
        <authorList>
            <person name="Kim H.M."/>
            <person name="Jeon C.O."/>
        </authorList>
    </citation>
    <scope>NUCLEOTIDE SEQUENCE</scope>
    <source>
        <strain evidence="2">CrO1</strain>
    </source>
</reference>
<feature type="transmembrane region" description="Helical" evidence="1">
    <location>
        <begin position="85"/>
        <end position="104"/>
    </location>
</feature>
<name>A0A934Q0B2_9BURK</name>
<gene>
    <name evidence="2" type="ORF">I8E28_09460</name>
</gene>
<protein>
    <recommendedName>
        <fullName evidence="4">Transmembrane protein</fullName>
    </recommendedName>
</protein>
<keyword evidence="1" id="KW-1133">Transmembrane helix</keyword>
<dbReference type="AlphaFoldDB" id="A0A934Q0B2"/>
<dbReference type="InterPro" id="IPR046730">
    <property type="entry name" value="DUF6622"/>
</dbReference>
<accession>A0A934Q0B2</accession>
<dbReference type="Pfam" id="PF20327">
    <property type="entry name" value="DUF6622"/>
    <property type="match status" value="1"/>
</dbReference>
<evidence type="ECO:0000256" key="1">
    <source>
        <dbReference type="SAM" id="Phobius"/>
    </source>
</evidence>